<reference evidence="2 3" key="1">
    <citation type="submission" date="2017-12" db="EMBL/GenBank/DDBJ databases">
        <title>Phages infecting Faecalibacterium prausnitzii belong to novel viral genera that help decipher intestinal viromes.</title>
        <authorList>
            <person name="Petit M.-A."/>
            <person name="De Paepe M."/>
            <person name="Benevides L."/>
            <person name="Langella P."/>
        </authorList>
    </citation>
    <scope>NUCLEOTIDE SEQUENCE [LARGE SCALE GENOMIC DNA]</scope>
</reference>
<dbReference type="RefSeq" id="YP_009797329.1">
    <property type="nucleotide sequence ID" value="NC_047913.1"/>
</dbReference>
<dbReference type="Proteomes" id="UP000241370">
    <property type="component" value="Segment"/>
</dbReference>
<accession>A0A2K9VH18</accession>
<organism evidence="2 3">
    <name type="scientific">Faecalibacterium phage FP_Mushu</name>
    <dbReference type="NCBI Taxonomy" id="2070185"/>
    <lineage>
        <taxon>Viruses</taxon>
        <taxon>Duplodnaviria</taxon>
        <taxon>Heunggongvirae</taxon>
        <taxon>Uroviricota</taxon>
        <taxon>Caudoviricetes</taxon>
        <taxon>Mushuvirus</taxon>
        <taxon>Mushuvirus mushu</taxon>
    </lineage>
</organism>
<keyword evidence="3" id="KW-1185">Reference proteome</keyword>
<feature type="domain" description="Bacteriophage Mu GpT" evidence="1">
    <location>
        <begin position="9"/>
        <end position="150"/>
    </location>
</feature>
<dbReference type="KEGG" id="vg:54987742"/>
<evidence type="ECO:0000259" key="1">
    <source>
        <dbReference type="Pfam" id="PF10124"/>
    </source>
</evidence>
<sequence>MIITPQALRGIYTAFNTVFNKAFEGQHPTYEKVATVVPSTSESETYAWLGDIPGMREWIGEREIQNLSGSAYTIKNKDFELTVGVDRNAVEDDKIGLYNPSIQMLGESAALHPDELVYGLLANGFTEKCYDGKAFFATDHPVGKDKASNKGTAKLSMDAYKTARTSMMSLKNSKGRPLALVPDLLVVPPALEADARDILVADFINGTKNTMQGTAEIHVEPRLASDSAWFLLCTKRPVKPLIYQQRKKAKFVSKTNETDDNVFMSKKFIYGADSRGNAGFGFWQMAYGSDGTTT</sequence>
<dbReference type="InterPro" id="IPR018774">
    <property type="entry name" value="Phage_Mu_GpT"/>
</dbReference>
<dbReference type="Pfam" id="PF10124">
    <property type="entry name" value="Mu-like_gpT"/>
    <property type="match status" value="3"/>
</dbReference>
<evidence type="ECO:0000313" key="2">
    <source>
        <dbReference type="EMBL" id="AUV61543.1"/>
    </source>
</evidence>
<protein>
    <submittedName>
        <fullName evidence="2">Major capsid protein</fullName>
    </submittedName>
</protein>
<name>A0A2K9VH18_9CAUD</name>
<dbReference type="EMBL" id="MG711460">
    <property type="protein sequence ID" value="AUV61543.1"/>
    <property type="molecule type" value="Genomic_DNA"/>
</dbReference>
<feature type="domain" description="Bacteriophage Mu GpT" evidence="1">
    <location>
        <begin position="225"/>
        <end position="291"/>
    </location>
</feature>
<dbReference type="GeneID" id="54987742"/>
<evidence type="ECO:0000313" key="3">
    <source>
        <dbReference type="Proteomes" id="UP000241370"/>
    </source>
</evidence>
<proteinExistence type="predicted"/>
<feature type="domain" description="Bacteriophage Mu GpT" evidence="1">
    <location>
        <begin position="153"/>
        <end position="221"/>
    </location>
</feature>